<dbReference type="RefSeq" id="WP_072965652.1">
    <property type="nucleotide sequence ID" value="NZ_FRAJ01000003.1"/>
</dbReference>
<keyword evidence="4" id="KW-1185">Reference proteome</keyword>
<dbReference type="AlphaFoldDB" id="A0A1M6LUF5"/>
<dbReference type="NCBIfam" id="TIGR00426">
    <property type="entry name" value="competence protein ComEA helix-hairpin-helix repeat region"/>
    <property type="match status" value="1"/>
</dbReference>
<feature type="domain" description="Helix-hairpin-helix DNA-binding motif class 1" evidence="2">
    <location>
        <begin position="177"/>
        <end position="196"/>
    </location>
</feature>
<dbReference type="SUPFAM" id="SSF47781">
    <property type="entry name" value="RuvA domain 2-like"/>
    <property type="match status" value="1"/>
</dbReference>
<keyword evidence="1" id="KW-0472">Membrane</keyword>
<dbReference type="InterPro" id="IPR010994">
    <property type="entry name" value="RuvA_2-like"/>
</dbReference>
<gene>
    <name evidence="3" type="ORF">SAMN02745883_00350</name>
</gene>
<evidence type="ECO:0000256" key="1">
    <source>
        <dbReference type="SAM" id="Phobius"/>
    </source>
</evidence>
<evidence type="ECO:0000259" key="2">
    <source>
        <dbReference type="SMART" id="SM00278"/>
    </source>
</evidence>
<reference evidence="3 4" key="1">
    <citation type="submission" date="2016-11" db="EMBL/GenBank/DDBJ databases">
        <authorList>
            <person name="Jaros S."/>
            <person name="Januszkiewicz K."/>
            <person name="Wedrychowicz H."/>
        </authorList>
    </citation>
    <scope>NUCLEOTIDE SEQUENCE [LARGE SCALE GENOMIC DNA]</scope>
    <source>
        <strain evidence="3 4">DSM 14501</strain>
    </source>
</reference>
<dbReference type="EMBL" id="FRAJ01000003">
    <property type="protein sequence ID" value="SHJ74801.1"/>
    <property type="molecule type" value="Genomic_DNA"/>
</dbReference>
<evidence type="ECO:0000313" key="4">
    <source>
        <dbReference type="Proteomes" id="UP000184082"/>
    </source>
</evidence>
<dbReference type="Pfam" id="PF10531">
    <property type="entry name" value="SLBB"/>
    <property type="match status" value="1"/>
</dbReference>
<protein>
    <submittedName>
        <fullName evidence="3">Competence protein ComEA</fullName>
    </submittedName>
</protein>
<dbReference type="Gene3D" id="1.10.150.310">
    <property type="entry name" value="Tex RuvX-like domain-like"/>
    <property type="match status" value="1"/>
</dbReference>
<keyword evidence="1" id="KW-1133">Transmembrane helix</keyword>
<evidence type="ECO:0000313" key="3">
    <source>
        <dbReference type="EMBL" id="SHJ74801.1"/>
    </source>
</evidence>
<organism evidence="3 4">
    <name type="scientific">Caminicella sporogenes DSM 14501</name>
    <dbReference type="NCBI Taxonomy" id="1121266"/>
    <lineage>
        <taxon>Bacteria</taxon>
        <taxon>Bacillati</taxon>
        <taxon>Bacillota</taxon>
        <taxon>Clostridia</taxon>
        <taxon>Peptostreptococcales</taxon>
        <taxon>Caminicellaceae</taxon>
        <taxon>Caminicella</taxon>
    </lineage>
</organism>
<dbReference type="InterPro" id="IPR019554">
    <property type="entry name" value="Soluble_ligand-bd"/>
</dbReference>
<dbReference type="Gene3D" id="3.10.560.10">
    <property type="entry name" value="Outer membrane lipoprotein wza domain like"/>
    <property type="match status" value="1"/>
</dbReference>
<proteinExistence type="predicted"/>
<dbReference type="Proteomes" id="UP000184082">
    <property type="component" value="Unassembled WGS sequence"/>
</dbReference>
<dbReference type="InterPro" id="IPR004509">
    <property type="entry name" value="Competence_ComEA_HhH"/>
</dbReference>
<dbReference type="GO" id="GO:0015628">
    <property type="term" value="P:protein secretion by the type II secretion system"/>
    <property type="evidence" value="ECO:0007669"/>
    <property type="project" value="TreeGrafter"/>
</dbReference>
<dbReference type="GO" id="GO:0003677">
    <property type="term" value="F:DNA binding"/>
    <property type="evidence" value="ECO:0007669"/>
    <property type="project" value="InterPro"/>
</dbReference>
<name>A0A1M6LUF5_9FIRM</name>
<feature type="transmembrane region" description="Helical" evidence="1">
    <location>
        <begin position="9"/>
        <end position="27"/>
    </location>
</feature>
<feature type="domain" description="Helix-hairpin-helix DNA-binding motif class 1" evidence="2">
    <location>
        <begin position="147"/>
        <end position="166"/>
    </location>
</feature>
<dbReference type="InterPro" id="IPR051675">
    <property type="entry name" value="Endo/Exo/Phosphatase_dom_1"/>
</dbReference>
<dbReference type="InterPro" id="IPR003583">
    <property type="entry name" value="Hlx-hairpin-Hlx_DNA-bd_motif"/>
</dbReference>
<dbReference type="GO" id="GO:0006281">
    <property type="term" value="P:DNA repair"/>
    <property type="evidence" value="ECO:0007669"/>
    <property type="project" value="InterPro"/>
</dbReference>
<sequence length="200" mass="22888">MDKFSKREIFLLTIIFIMTSVIIGFKVKSQEEPIIVEKTEVESIKEKTLDEIEAKEIIVDIWGAVKNPGLVVLREGDRINDAVLKAGGLTEKADRKRINLAKRVYDEQKIIIPEKGEEFQKIKAAGNDIGHDILNDYKININTASKLELMSIKGIGEAYAERIIEYRQKNGPFKNIEELKNIKGIGEKRFKAIKEYIKLR</sequence>
<dbReference type="STRING" id="1121266.SAMN02745883_00350"/>
<dbReference type="PANTHER" id="PTHR21180:SF32">
    <property type="entry name" value="ENDONUCLEASE_EXONUCLEASE_PHOSPHATASE FAMILY DOMAIN-CONTAINING PROTEIN 1"/>
    <property type="match status" value="1"/>
</dbReference>
<dbReference type="PANTHER" id="PTHR21180">
    <property type="entry name" value="ENDONUCLEASE/EXONUCLEASE/PHOSPHATASE FAMILY DOMAIN-CONTAINING PROTEIN 1"/>
    <property type="match status" value="1"/>
</dbReference>
<keyword evidence="1" id="KW-0812">Transmembrane</keyword>
<dbReference type="Pfam" id="PF12836">
    <property type="entry name" value="HHH_3"/>
    <property type="match status" value="1"/>
</dbReference>
<dbReference type="GO" id="GO:0015627">
    <property type="term" value="C:type II protein secretion system complex"/>
    <property type="evidence" value="ECO:0007669"/>
    <property type="project" value="TreeGrafter"/>
</dbReference>
<accession>A0A1M6LUF5</accession>
<dbReference type="SMART" id="SM00278">
    <property type="entry name" value="HhH1"/>
    <property type="match status" value="2"/>
</dbReference>